<organism evidence="2 3">
    <name type="scientific">Symbiodinium microadriaticum</name>
    <name type="common">Dinoflagellate</name>
    <name type="synonym">Zooxanthella microadriatica</name>
    <dbReference type="NCBI Taxonomy" id="2951"/>
    <lineage>
        <taxon>Eukaryota</taxon>
        <taxon>Sar</taxon>
        <taxon>Alveolata</taxon>
        <taxon>Dinophyceae</taxon>
        <taxon>Suessiales</taxon>
        <taxon>Symbiodiniaceae</taxon>
        <taxon>Symbiodinium</taxon>
    </lineage>
</organism>
<evidence type="ECO:0000313" key="3">
    <source>
        <dbReference type="Proteomes" id="UP000186817"/>
    </source>
</evidence>
<protein>
    <submittedName>
        <fullName evidence="2">Uncharacterized protein</fullName>
    </submittedName>
</protein>
<keyword evidence="1" id="KW-0812">Transmembrane</keyword>
<dbReference type="Proteomes" id="UP000186817">
    <property type="component" value="Unassembled WGS sequence"/>
</dbReference>
<reference evidence="2 3" key="1">
    <citation type="submission" date="2016-02" db="EMBL/GenBank/DDBJ databases">
        <title>Genome analysis of coral dinoflagellate symbionts highlights evolutionary adaptations to a symbiotic lifestyle.</title>
        <authorList>
            <person name="Aranda M."/>
            <person name="Li Y."/>
            <person name="Liew Y.J."/>
            <person name="Baumgarten S."/>
            <person name="Simakov O."/>
            <person name="Wilson M."/>
            <person name="Piel J."/>
            <person name="Ashoor H."/>
            <person name="Bougouffa S."/>
            <person name="Bajic V.B."/>
            <person name="Ryu T."/>
            <person name="Ravasi T."/>
            <person name="Bayer T."/>
            <person name="Micklem G."/>
            <person name="Kim H."/>
            <person name="Bhak J."/>
            <person name="Lajeunesse T.C."/>
            <person name="Voolstra C.R."/>
        </authorList>
    </citation>
    <scope>NUCLEOTIDE SEQUENCE [LARGE SCALE GENOMIC DNA]</scope>
    <source>
        <strain evidence="2 3">CCMP2467</strain>
    </source>
</reference>
<proteinExistence type="predicted"/>
<name>A0A1Q9E8T3_SYMMI</name>
<evidence type="ECO:0000313" key="2">
    <source>
        <dbReference type="EMBL" id="OLQ03825.1"/>
    </source>
</evidence>
<feature type="transmembrane region" description="Helical" evidence="1">
    <location>
        <begin position="73"/>
        <end position="97"/>
    </location>
</feature>
<accession>A0A1Q9E8T3</accession>
<keyword evidence="1" id="KW-1133">Transmembrane helix</keyword>
<keyword evidence="3" id="KW-1185">Reference proteome</keyword>
<dbReference type="AlphaFoldDB" id="A0A1Q9E8T3"/>
<gene>
    <name evidence="2" type="ORF">AK812_SmicGene13203</name>
</gene>
<keyword evidence="1" id="KW-0472">Membrane</keyword>
<comment type="caution">
    <text evidence="2">The sequence shown here is derived from an EMBL/GenBank/DDBJ whole genome shotgun (WGS) entry which is preliminary data.</text>
</comment>
<evidence type="ECO:0000256" key="1">
    <source>
        <dbReference type="SAM" id="Phobius"/>
    </source>
</evidence>
<sequence length="127" mass="13700">MGNPPLLQAPAVEVSLVQPWRFLAGNALDVMLHVGLLATCREDGHAPLPKADNQVVLDMASTFAGAEADSGTSVVMCLFFLLLMGLGVIGAMVPWTFMDTDNLRDLTELFGFVRDTHTFVSCSQESE</sequence>
<dbReference type="EMBL" id="LSRX01000226">
    <property type="protein sequence ID" value="OLQ03825.1"/>
    <property type="molecule type" value="Genomic_DNA"/>
</dbReference>
<dbReference type="OrthoDB" id="410548at2759"/>